<evidence type="ECO:0000313" key="11">
    <source>
        <dbReference type="Proteomes" id="UP000001052"/>
    </source>
</evidence>
<feature type="domain" description="4Fe-4S ferredoxin-type" evidence="9">
    <location>
        <begin position="362"/>
        <end position="392"/>
    </location>
</feature>
<dbReference type="Pfam" id="PF12798">
    <property type="entry name" value="Fer4_3"/>
    <property type="match status" value="1"/>
</dbReference>
<feature type="domain" description="4Fe-4S ferredoxin-type" evidence="9">
    <location>
        <begin position="322"/>
        <end position="352"/>
    </location>
</feature>
<keyword evidence="8" id="KW-1133">Transmembrane helix</keyword>
<dbReference type="PANTHER" id="PTHR30176:SF3">
    <property type="entry name" value="FERREDOXIN-TYPE PROTEIN NAPH"/>
    <property type="match status" value="1"/>
</dbReference>
<dbReference type="Gene3D" id="3.30.70.20">
    <property type="match status" value="3"/>
</dbReference>
<feature type="domain" description="4Fe-4S ferredoxin-type" evidence="9">
    <location>
        <begin position="238"/>
        <end position="267"/>
    </location>
</feature>
<gene>
    <name evidence="10" type="ordered locus">Dret_1640</name>
</gene>
<dbReference type="GO" id="GO:0051539">
    <property type="term" value="F:4 iron, 4 sulfur cluster binding"/>
    <property type="evidence" value="ECO:0007669"/>
    <property type="project" value="UniProtKB-KW"/>
</dbReference>
<dbReference type="InterPro" id="IPR017900">
    <property type="entry name" value="4Fe4S_Fe_S_CS"/>
</dbReference>
<dbReference type="Pfam" id="PF12801">
    <property type="entry name" value="Fer4_5"/>
    <property type="match status" value="2"/>
</dbReference>
<dbReference type="EMBL" id="CP001734">
    <property type="protein sequence ID" value="ACV68924.1"/>
    <property type="molecule type" value="Genomic_DNA"/>
</dbReference>
<dbReference type="PROSITE" id="PS51379">
    <property type="entry name" value="4FE4S_FER_2"/>
    <property type="match status" value="5"/>
</dbReference>
<evidence type="ECO:0000256" key="5">
    <source>
        <dbReference type="ARBA" id="ARBA00023004"/>
    </source>
</evidence>
<dbReference type="eggNOG" id="COG1149">
    <property type="taxonomic scope" value="Bacteria"/>
</dbReference>
<reference evidence="11" key="1">
    <citation type="submission" date="2009-09" db="EMBL/GenBank/DDBJ databases">
        <title>The complete chromosome of Desulfohalobium retbaense DSM 5692.</title>
        <authorList>
            <consortium name="US DOE Joint Genome Institute (JGI-PGF)"/>
            <person name="Lucas S."/>
            <person name="Copeland A."/>
            <person name="Lapidus A."/>
            <person name="Glavina del Rio T."/>
            <person name="Dalin E."/>
            <person name="Tice H."/>
            <person name="Bruce D."/>
            <person name="Goodwin L."/>
            <person name="Pitluck S."/>
            <person name="Kyrpides N."/>
            <person name="Mavromatis K."/>
            <person name="Ivanova N."/>
            <person name="Mikhailova N."/>
            <person name="Munk A.C."/>
            <person name="Brettin T."/>
            <person name="Detter J.C."/>
            <person name="Han C."/>
            <person name="Tapia R."/>
            <person name="Larimer F."/>
            <person name="Land M."/>
            <person name="Hauser L."/>
            <person name="Markowitz V."/>
            <person name="Cheng J.-F."/>
            <person name="Hugenholtz P."/>
            <person name="Woyke T."/>
            <person name="Wu D."/>
            <person name="Spring S."/>
            <person name="Klenk H.-P."/>
            <person name="Eisen J.A."/>
        </authorList>
    </citation>
    <scope>NUCLEOTIDE SEQUENCE [LARGE SCALE GENOMIC DNA]</scope>
    <source>
        <strain evidence="11">DSM 5692</strain>
    </source>
</reference>
<protein>
    <submittedName>
        <fullName evidence="10">4Fe-4S ferredoxin iron-sulfur binding domain protein</fullName>
    </submittedName>
</protein>
<dbReference type="PANTHER" id="PTHR30176">
    <property type="entry name" value="FERREDOXIN-TYPE PROTEIN NAPH"/>
    <property type="match status" value="1"/>
</dbReference>
<evidence type="ECO:0000259" key="9">
    <source>
        <dbReference type="PROSITE" id="PS51379"/>
    </source>
</evidence>
<evidence type="ECO:0000313" key="10">
    <source>
        <dbReference type="EMBL" id="ACV68924.1"/>
    </source>
</evidence>
<feature type="transmembrane region" description="Helical" evidence="8">
    <location>
        <begin position="281"/>
        <end position="302"/>
    </location>
</feature>
<organism evidence="10 11">
    <name type="scientific">Desulfohalobium retbaense (strain ATCC 49708 / DSM 5692 / JCM 16813 / HR100)</name>
    <dbReference type="NCBI Taxonomy" id="485915"/>
    <lineage>
        <taxon>Bacteria</taxon>
        <taxon>Pseudomonadati</taxon>
        <taxon>Thermodesulfobacteriota</taxon>
        <taxon>Desulfovibrionia</taxon>
        <taxon>Desulfovibrionales</taxon>
        <taxon>Desulfohalobiaceae</taxon>
        <taxon>Desulfohalobium</taxon>
    </lineage>
</organism>
<proteinExistence type="predicted"/>
<dbReference type="AlphaFoldDB" id="C8X3C7"/>
<feature type="compositionally biased region" description="Basic and acidic residues" evidence="7">
    <location>
        <begin position="496"/>
        <end position="505"/>
    </location>
</feature>
<keyword evidence="8" id="KW-0812">Transmembrane</keyword>
<dbReference type="RefSeq" id="WP_015752067.1">
    <property type="nucleotide sequence ID" value="NC_013223.1"/>
</dbReference>
<keyword evidence="5" id="KW-0408">Iron</keyword>
<dbReference type="CDD" id="cd16373">
    <property type="entry name" value="DMSOR_beta_like"/>
    <property type="match status" value="1"/>
</dbReference>
<feature type="domain" description="4Fe-4S ferredoxin-type" evidence="9">
    <location>
        <begin position="211"/>
        <end position="236"/>
    </location>
</feature>
<evidence type="ECO:0000256" key="8">
    <source>
        <dbReference type="SAM" id="Phobius"/>
    </source>
</evidence>
<dbReference type="eggNOG" id="COG1143">
    <property type="taxonomic scope" value="Bacteria"/>
</dbReference>
<evidence type="ECO:0000256" key="7">
    <source>
        <dbReference type="SAM" id="MobiDB-lite"/>
    </source>
</evidence>
<evidence type="ECO:0000256" key="6">
    <source>
        <dbReference type="ARBA" id="ARBA00023014"/>
    </source>
</evidence>
<feature type="region of interest" description="Disordered" evidence="7">
    <location>
        <begin position="490"/>
        <end position="524"/>
    </location>
</feature>
<evidence type="ECO:0000256" key="2">
    <source>
        <dbReference type="ARBA" id="ARBA00022485"/>
    </source>
</evidence>
<dbReference type="SUPFAM" id="SSF54862">
    <property type="entry name" value="4Fe-4S ferredoxins"/>
    <property type="match status" value="2"/>
</dbReference>
<feature type="transmembrane region" description="Helical" evidence="8">
    <location>
        <begin position="112"/>
        <end position="133"/>
    </location>
</feature>
<dbReference type="Proteomes" id="UP000001052">
    <property type="component" value="Chromosome"/>
</dbReference>
<dbReference type="GO" id="GO:0005886">
    <property type="term" value="C:plasma membrane"/>
    <property type="evidence" value="ECO:0007669"/>
    <property type="project" value="TreeGrafter"/>
</dbReference>
<dbReference type="InterPro" id="IPR051684">
    <property type="entry name" value="Electron_Trans/Redox"/>
</dbReference>
<keyword evidence="4" id="KW-0249">Electron transport</keyword>
<evidence type="ECO:0000256" key="4">
    <source>
        <dbReference type="ARBA" id="ARBA00022982"/>
    </source>
</evidence>
<feature type="transmembrane region" description="Helical" evidence="8">
    <location>
        <begin position="58"/>
        <end position="91"/>
    </location>
</feature>
<dbReference type="PROSITE" id="PS00198">
    <property type="entry name" value="4FE4S_FER_1"/>
    <property type="match status" value="3"/>
</dbReference>
<keyword evidence="11" id="KW-1185">Reference proteome</keyword>
<keyword evidence="1" id="KW-0813">Transport</keyword>
<reference evidence="10 11" key="2">
    <citation type="journal article" date="2010" name="Stand. Genomic Sci.">
        <title>Complete genome sequence of Desulfohalobium retbaense type strain (HR(100)).</title>
        <authorList>
            <person name="Spring S."/>
            <person name="Nolan M."/>
            <person name="Lapidus A."/>
            <person name="Glavina Del Rio T."/>
            <person name="Copeland A."/>
            <person name="Tice H."/>
            <person name="Cheng J.F."/>
            <person name="Lucas S."/>
            <person name="Land M."/>
            <person name="Chen F."/>
            <person name="Bruce D."/>
            <person name="Goodwin L."/>
            <person name="Pitluck S."/>
            <person name="Ivanova N."/>
            <person name="Mavromatis K."/>
            <person name="Mikhailova N."/>
            <person name="Pati A."/>
            <person name="Chen A."/>
            <person name="Palaniappan K."/>
            <person name="Hauser L."/>
            <person name="Chang Y.J."/>
            <person name="Jeffries C.D."/>
            <person name="Munk C."/>
            <person name="Kiss H."/>
            <person name="Chain P."/>
            <person name="Han C."/>
            <person name="Brettin T."/>
            <person name="Detter J.C."/>
            <person name="Schuler E."/>
            <person name="Goker M."/>
            <person name="Rohde M."/>
            <person name="Bristow J."/>
            <person name="Eisen J.A."/>
            <person name="Markowitz V."/>
            <person name="Hugenholtz P."/>
            <person name="Kyrpides N.C."/>
            <person name="Klenk H.P."/>
        </authorList>
    </citation>
    <scope>NUCLEOTIDE SEQUENCE [LARGE SCALE GENOMIC DNA]</scope>
    <source>
        <strain evidence="10 11">DSM 5692</strain>
    </source>
</reference>
<dbReference type="KEGG" id="drt:Dret_1640"/>
<dbReference type="eggNOG" id="COG0348">
    <property type="taxonomic scope" value="Bacteria"/>
</dbReference>
<feature type="domain" description="4Fe-4S ferredoxin-type" evidence="9">
    <location>
        <begin position="442"/>
        <end position="474"/>
    </location>
</feature>
<keyword evidence="3" id="KW-0479">Metal-binding</keyword>
<dbReference type="OrthoDB" id="9808559at2"/>
<keyword evidence="2" id="KW-0004">4Fe-4S</keyword>
<keyword evidence="6" id="KW-0411">Iron-sulfur</keyword>
<name>C8X3C7_DESRD</name>
<dbReference type="InterPro" id="IPR017896">
    <property type="entry name" value="4Fe4S_Fe-S-bd"/>
</dbReference>
<dbReference type="Pfam" id="PF13187">
    <property type="entry name" value="Fer4_9"/>
    <property type="match status" value="1"/>
</dbReference>
<dbReference type="GO" id="GO:0046872">
    <property type="term" value="F:metal ion binding"/>
    <property type="evidence" value="ECO:0007669"/>
    <property type="project" value="UniProtKB-KW"/>
</dbReference>
<dbReference type="Pfam" id="PF12838">
    <property type="entry name" value="Fer4_7"/>
    <property type="match status" value="1"/>
</dbReference>
<dbReference type="HOGENOM" id="CLU_024045_1_0_7"/>
<accession>C8X3C7</accession>
<keyword evidence="8" id="KW-0472">Membrane</keyword>
<sequence>MNRIRRWSQAGFLILFLAGVALAFGAFVPWSPLAAFIRLDPLLFLGQAVTRLDWPPGLLQVGVLVGVTLFLGRIFCSHVCPLGTTLALVAWLTRAKRGKRFQPPETWRRGKYVVLIALIVAAFWGVNLTHWGAPLSLATRLYALVVWPFVQFVSDNTVLPGLTPPELVRVAHSGALLVLLGGILGLSVLVPRFWCRYLCPAGALLAFLGRWSLVRRGVGEHCTHCGRCAQQCPVGIGEDGAVAAGECLNCGLCVAQCPEEVIGFQTGGQQRAPFWPRRRQALGAALAGTAAAFFAGTGLWAYRGEREKGQPVAETLVRPPGALPEGAFLDRCVRCGACLRACPTNMLHPQWGEQSGLGAFAPLAVARRGPCEARCTACGEVCPTGAIRSLPLTEKLWAKMGTARLLPSKCLAWEWDRSCLVCDEACPFGAIDLRREPGQKVAVPYVLEDRCTGCGACEHACPVQGQAAIQVTPMGALRLDSGSFRQRGRQLGLDISRTHDKDRALSSDPHSAPDSGQLPPGFSS</sequence>
<dbReference type="STRING" id="485915.Dret_1640"/>
<evidence type="ECO:0000256" key="3">
    <source>
        <dbReference type="ARBA" id="ARBA00022723"/>
    </source>
</evidence>
<evidence type="ECO:0000256" key="1">
    <source>
        <dbReference type="ARBA" id="ARBA00022448"/>
    </source>
</evidence>
<feature type="transmembrane region" description="Helical" evidence="8">
    <location>
        <begin position="170"/>
        <end position="190"/>
    </location>
</feature>